<dbReference type="PANTHER" id="PTHR11929">
    <property type="entry name" value="ALPHA- 1,3 -FUCOSYLTRANSFERASE"/>
    <property type="match status" value="1"/>
</dbReference>
<dbReference type="InterPro" id="IPR001503">
    <property type="entry name" value="Glyco_trans_10"/>
</dbReference>
<dbReference type="GO" id="GO:0016020">
    <property type="term" value="C:membrane"/>
    <property type="evidence" value="ECO:0007669"/>
    <property type="project" value="InterPro"/>
</dbReference>
<evidence type="ECO:0000313" key="1">
    <source>
        <dbReference type="EMBL" id="KAJ8753349.1"/>
    </source>
</evidence>
<accession>A0AAV8SMY5</accession>
<name>A0AAV8SMY5_9ROSI</name>
<dbReference type="GO" id="GO:0008417">
    <property type="term" value="F:fucosyltransferase activity"/>
    <property type="evidence" value="ECO:0007669"/>
    <property type="project" value="InterPro"/>
</dbReference>
<dbReference type="SUPFAM" id="SSF53756">
    <property type="entry name" value="UDP-Glycosyltransferase/glycogen phosphorylase"/>
    <property type="match status" value="1"/>
</dbReference>
<dbReference type="Proteomes" id="UP001159364">
    <property type="component" value="Linkage Group LG10"/>
</dbReference>
<dbReference type="EMBL" id="JAIWQS010000010">
    <property type="protein sequence ID" value="KAJ8753349.1"/>
    <property type="molecule type" value="Genomic_DNA"/>
</dbReference>
<dbReference type="AlphaFoldDB" id="A0AAV8SMY5"/>
<reference evidence="1 2" key="1">
    <citation type="submission" date="2021-09" db="EMBL/GenBank/DDBJ databases">
        <title>Genomic insights and catalytic innovation underlie evolution of tropane alkaloids biosynthesis.</title>
        <authorList>
            <person name="Wang Y.-J."/>
            <person name="Tian T."/>
            <person name="Huang J.-P."/>
            <person name="Huang S.-X."/>
        </authorList>
    </citation>
    <scope>NUCLEOTIDE SEQUENCE [LARGE SCALE GENOMIC DNA]</scope>
    <source>
        <strain evidence="1">KIB-2018</strain>
        <tissue evidence="1">Leaf</tissue>
    </source>
</reference>
<evidence type="ECO:0000313" key="2">
    <source>
        <dbReference type="Proteomes" id="UP001159364"/>
    </source>
</evidence>
<keyword evidence="2" id="KW-1185">Reference proteome</keyword>
<sequence>MLDCIPQVMHYLCHEWKTCNVGCKFEFNRSRNPNAAFGLPLQYGTTIVHRSMESAQYYQENNIDAARRRGYDVVMTTSLSSDVLVGYFSWAEYDMMAPVQPKTEKALAAAFISICGARNFGLQRLVGAAPRSLLHKYHTSAPD</sequence>
<dbReference type="PANTHER" id="PTHR11929:SF220">
    <property type="entry name" value="FUCOSYLTRANSFERASE"/>
    <property type="match status" value="1"/>
</dbReference>
<proteinExistence type="predicted"/>
<comment type="caution">
    <text evidence="1">The sequence shown here is derived from an EMBL/GenBank/DDBJ whole genome shotgun (WGS) entry which is preliminary data.</text>
</comment>
<gene>
    <name evidence="1" type="ORF">K2173_019748</name>
</gene>
<protein>
    <submittedName>
        <fullName evidence="1">Uncharacterized protein</fullName>
    </submittedName>
</protein>
<organism evidence="1 2">
    <name type="scientific">Erythroxylum novogranatense</name>
    <dbReference type="NCBI Taxonomy" id="1862640"/>
    <lineage>
        <taxon>Eukaryota</taxon>
        <taxon>Viridiplantae</taxon>
        <taxon>Streptophyta</taxon>
        <taxon>Embryophyta</taxon>
        <taxon>Tracheophyta</taxon>
        <taxon>Spermatophyta</taxon>
        <taxon>Magnoliopsida</taxon>
        <taxon>eudicotyledons</taxon>
        <taxon>Gunneridae</taxon>
        <taxon>Pentapetalae</taxon>
        <taxon>rosids</taxon>
        <taxon>fabids</taxon>
        <taxon>Malpighiales</taxon>
        <taxon>Erythroxylaceae</taxon>
        <taxon>Erythroxylum</taxon>
    </lineage>
</organism>